<gene>
    <name evidence="1" type="ORF">UFOVP45_32</name>
</gene>
<accession>A0A6J5KN59</accession>
<sequence length="107" mass="12073">MVNNMEYKFVRTSQGPALMGDDEVLFFNDFQALVDYFDTDPAFLVRAKNFIAEGLRETADSIATSMTTAVVGGDQTPAIYGFINASRMIREFEYQFLPAILGQKHHH</sequence>
<protein>
    <submittedName>
        <fullName evidence="1">Uncharacterized protein</fullName>
    </submittedName>
</protein>
<dbReference type="EMBL" id="LR796175">
    <property type="protein sequence ID" value="CAB4123814.1"/>
    <property type="molecule type" value="Genomic_DNA"/>
</dbReference>
<organism evidence="1">
    <name type="scientific">uncultured Caudovirales phage</name>
    <dbReference type="NCBI Taxonomy" id="2100421"/>
    <lineage>
        <taxon>Viruses</taxon>
        <taxon>Duplodnaviria</taxon>
        <taxon>Heunggongvirae</taxon>
        <taxon>Uroviricota</taxon>
        <taxon>Caudoviricetes</taxon>
        <taxon>Peduoviridae</taxon>
        <taxon>Maltschvirus</taxon>
        <taxon>Maltschvirus maltsch</taxon>
    </lineage>
</organism>
<reference evidence="1" key="1">
    <citation type="submission" date="2020-04" db="EMBL/GenBank/DDBJ databases">
        <authorList>
            <person name="Chiriac C."/>
            <person name="Salcher M."/>
            <person name="Ghai R."/>
            <person name="Kavagutti S V."/>
        </authorList>
    </citation>
    <scope>NUCLEOTIDE SEQUENCE</scope>
</reference>
<evidence type="ECO:0000313" key="1">
    <source>
        <dbReference type="EMBL" id="CAB4123814.1"/>
    </source>
</evidence>
<proteinExistence type="predicted"/>
<name>A0A6J5KN59_9CAUD</name>